<dbReference type="GO" id="GO:0015031">
    <property type="term" value="P:protein transport"/>
    <property type="evidence" value="ECO:0007669"/>
    <property type="project" value="UniProtKB-KW"/>
</dbReference>
<evidence type="ECO:0000256" key="3">
    <source>
        <dbReference type="ARBA" id="ARBA00022927"/>
    </source>
</evidence>
<evidence type="ECO:0000256" key="1">
    <source>
        <dbReference type="ARBA" id="ARBA00010394"/>
    </source>
</evidence>
<dbReference type="Gene3D" id="1.25.10.10">
    <property type="entry name" value="Leucine-rich Repeat Variant"/>
    <property type="match status" value="1"/>
</dbReference>
<proteinExistence type="inferred from homology"/>
<evidence type="ECO:0000256" key="2">
    <source>
        <dbReference type="ARBA" id="ARBA00022448"/>
    </source>
</evidence>
<protein>
    <submittedName>
        <fullName evidence="5">Uncharacterized protein</fullName>
    </submittedName>
</protein>
<dbReference type="InterPro" id="IPR016024">
    <property type="entry name" value="ARM-type_fold"/>
</dbReference>
<dbReference type="SMR" id="A0A067D9J2"/>
<keyword evidence="4" id="KW-0472">Membrane</keyword>
<dbReference type="AlphaFoldDB" id="A0A067D9J2"/>
<evidence type="ECO:0000313" key="6">
    <source>
        <dbReference type="Proteomes" id="UP000027120"/>
    </source>
</evidence>
<dbReference type="EMBL" id="KK788520">
    <property type="protein sequence ID" value="KDO38195.1"/>
    <property type="molecule type" value="Genomic_DNA"/>
</dbReference>
<accession>A0A067D9J2</accession>
<name>A0A067D9J2_CITSI</name>
<dbReference type="SUPFAM" id="SSF48371">
    <property type="entry name" value="ARM repeat"/>
    <property type="match status" value="1"/>
</dbReference>
<sequence>MVIQQKNPKLPLSKLKENTLDSNIVVCMYTVIVANIILLLVHLLQHAELEIKEATWAISSATYGGSHEHIQFLVSQGYIKPLCDLLVCSDQRIVTVCLNGNRKLGMDNRVNVYTQMINECDGLDKIENL</sequence>
<keyword evidence="2" id="KW-0813">Transport</keyword>
<keyword evidence="4" id="KW-1133">Transmembrane helix</keyword>
<evidence type="ECO:0000313" key="5">
    <source>
        <dbReference type="EMBL" id="KDO38195.1"/>
    </source>
</evidence>
<comment type="similarity">
    <text evidence="1">Belongs to the importin alpha family.</text>
</comment>
<dbReference type="STRING" id="2711.A0A067D9J2"/>
<evidence type="ECO:0000256" key="4">
    <source>
        <dbReference type="SAM" id="Phobius"/>
    </source>
</evidence>
<keyword evidence="3" id="KW-0653">Protein transport</keyword>
<keyword evidence="4" id="KW-0812">Transmembrane</keyword>
<keyword evidence="6" id="KW-1185">Reference proteome</keyword>
<organism evidence="5 6">
    <name type="scientific">Citrus sinensis</name>
    <name type="common">Sweet orange</name>
    <name type="synonym">Citrus aurantium var. sinensis</name>
    <dbReference type="NCBI Taxonomy" id="2711"/>
    <lineage>
        <taxon>Eukaryota</taxon>
        <taxon>Viridiplantae</taxon>
        <taxon>Streptophyta</taxon>
        <taxon>Embryophyta</taxon>
        <taxon>Tracheophyta</taxon>
        <taxon>Spermatophyta</taxon>
        <taxon>Magnoliopsida</taxon>
        <taxon>eudicotyledons</taxon>
        <taxon>Gunneridae</taxon>
        <taxon>Pentapetalae</taxon>
        <taxon>rosids</taxon>
        <taxon>malvids</taxon>
        <taxon>Sapindales</taxon>
        <taxon>Rutaceae</taxon>
        <taxon>Aurantioideae</taxon>
        <taxon>Citrus</taxon>
    </lineage>
</organism>
<dbReference type="Proteomes" id="UP000027120">
    <property type="component" value="Unassembled WGS sequence"/>
</dbReference>
<reference evidence="5 6" key="1">
    <citation type="submission" date="2014-04" db="EMBL/GenBank/DDBJ databases">
        <authorList>
            <consortium name="International Citrus Genome Consortium"/>
            <person name="Gmitter F."/>
            <person name="Chen C."/>
            <person name="Farmerie W."/>
            <person name="Harkins T."/>
            <person name="Desany B."/>
            <person name="Mohiuddin M."/>
            <person name="Kodira C."/>
            <person name="Borodovsky M."/>
            <person name="Lomsadze A."/>
            <person name="Burns P."/>
            <person name="Jenkins J."/>
            <person name="Prochnik S."/>
            <person name="Shu S."/>
            <person name="Chapman J."/>
            <person name="Pitluck S."/>
            <person name="Schmutz J."/>
            <person name="Rokhsar D."/>
        </authorList>
    </citation>
    <scope>NUCLEOTIDE SEQUENCE</scope>
</reference>
<dbReference type="PANTHER" id="PTHR23316">
    <property type="entry name" value="IMPORTIN ALPHA"/>
    <property type="match status" value="1"/>
</dbReference>
<gene>
    <name evidence="5" type="ORF">CISIN_1g044025mg</name>
</gene>
<dbReference type="InterPro" id="IPR011989">
    <property type="entry name" value="ARM-like"/>
</dbReference>
<feature type="transmembrane region" description="Helical" evidence="4">
    <location>
        <begin position="20"/>
        <end position="44"/>
    </location>
</feature>